<dbReference type="InterPro" id="IPR029228">
    <property type="entry name" value="Alkyl_sulf_dimr"/>
</dbReference>
<dbReference type="GO" id="GO:0046983">
    <property type="term" value="F:protein dimerization activity"/>
    <property type="evidence" value="ECO:0007669"/>
    <property type="project" value="InterPro"/>
</dbReference>
<reference evidence="2" key="1">
    <citation type="journal article" date="2021" name="PeerJ">
        <title>Extensive microbial diversity within the chicken gut microbiome revealed by metagenomics and culture.</title>
        <authorList>
            <person name="Gilroy R."/>
            <person name="Ravi A."/>
            <person name="Getino M."/>
            <person name="Pursley I."/>
            <person name="Horton D.L."/>
            <person name="Alikhan N.F."/>
            <person name="Baker D."/>
            <person name="Gharbi K."/>
            <person name="Hall N."/>
            <person name="Watson M."/>
            <person name="Adriaenssens E.M."/>
            <person name="Foster-Nyarko E."/>
            <person name="Jarju S."/>
            <person name="Secka A."/>
            <person name="Antonio M."/>
            <person name="Oren A."/>
            <person name="Chaudhuri R.R."/>
            <person name="La Ragione R."/>
            <person name="Hildebrand F."/>
            <person name="Pallen M.J."/>
        </authorList>
    </citation>
    <scope>NUCLEOTIDE SEQUENCE</scope>
    <source>
        <strain evidence="2">CHK183-5548</strain>
    </source>
</reference>
<gene>
    <name evidence="2" type="ORF">IAA04_00235</name>
</gene>
<organism evidence="2 3">
    <name type="scientific">Candidatus Lachnoclostridium pullistercoris</name>
    <dbReference type="NCBI Taxonomy" id="2838632"/>
    <lineage>
        <taxon>Bacteria</taxon>
        <taxon>Bacillati</taxon>
        <taxon>Bacillota</taxon>
        <taxon>Clostridia</taxon>
        <taxon>Lachnospirales</taxon>
        <taxon>Lachnospiraceae</taxon>
    </lineage>
</organism>
<dbReference type="Gene3D" id="3.60.15.30">
    <property type="entry name" value="Metallo-beta-lactamase domain"/>
    <property type="match status" value="1"/>
</dbReference>
<dbReference type="GO" id="GO:0018741">
    <property type="term" value="F:linear primary-alkylsulfatase activity"/>
    <property type="evidence" value="ECO:0007669"/>
    <property type="project" value="InterPro"/>
</dbReference>
<evidence type="ECO:0000313" key="3">
    <source>
        <dbReference type="Proteomes" id="UP000823883"/>
    </source>
</evidence>
<dbReference type="InterPro" id="IPR052195">
    <property type="entry name" value="Bact_Alkyl/Aryl-Sulfatase"/>
</dbReference>
<sequence>MTVFAGEEKLLKHAESFSRRVEKINEQVYFFAGFGGSNMIAVIGEDSCVLIDTLNGKEVAQAALAELRKITDKPVKTIIYTHTHFDHTAGAGVFAQEDTEIIAHTYKTQVYGSSQLIDHISQKRGMRQFGPTLTREESICIGIGIWNNPFSTRAMLPPNELIDGEKNVISRAGVEFQLIAAPGETDDQMFVWMPEFGILCCGDNYYESWPNLYAIRGSQYRDISSWIDSLGKMLEYPAEILIPGHTAVIRGRDQIRETLTNYRDAIEYVLTETLKGMDRGMTPDELAETVVLPERFASLPYLQEYYGTVRWTVRAIFTGYLGWFDGNPTNLGSLPQKEKADNQIRMMGGADKIKEEITASLADGRFQWAAELCDILLNSGSRCPDVKRMKAEALVGLGRMQTSANGRHYYLVCAKELEKEAEEEER</sequence>
<dbReference type="EMBL" id="DWWL01000002">
    <property type="protein sequence ID" value="HJC46467.1"/>
    <property type="molecule type" value="Genomic_DNA"/>
</dbReference>
<dbReference type="AlphaFoldDB" id="A0A9D2T4R8"/>
<protein>
    <submittedName>
        <fullName evidence="2">Alkyl/aryl-sulfatase</fullName>
    </submittedName>
</protein>
<dbReference type="InterPro" id="IPR001279">
    <property type="entry name" value="Metallo-B-lactamas"/>
</dbReference>
<dbReference type="InterPro" id="IPR036866">
    <property type="entry name" value="RibonucZ/Hydroxyglut_hydro"/>
</dbReference>
<accession>A0A9D2T4R8</accession>
<evidence type="ECO:0000313" key="2">
    <source>
        <dbReference type="EMBL" id="HJC46467.1"/>
    </source>
</evidence>
<dbReference type="GO" id="GO:0018909">
    <property type="term" value="P:dodecyl sulfate metabolic process"/>
    <property type="evidence" value="ECO:0007669"/>
    <property type="project" value="InterPro"/>
</dbReference>
<dbReference type="Proteomes" id="UP000823883">
    <property type="component" value="Unassembled WGS sequence"/>
</dbReference>
<dbReference type="PANTHER" id="PTHR43223:SF1">
    <property type="entry name" value="ALKYL_ARYL-SULFATASE BDS1"/>
    <property type="match status" value="1"/>
</dbReference>
<proteinExistence type="predicted"/>
<dbReference type="SUPFAM" id="SSF56281">
    <property type="entry name" value="Metallo-hydrolase/oxidoreductase"/>
    <property type="match status" value="1"/>
</dbReference>
<dbReference type="Gene3D" id="1.25.40.880">
    <property type="entry name" value="Alkyl sulfatase, dimerisation domain"/>
    <property type="match status" value="1"/>
</dbReference>
<dbReference type="Pfam" id="PF00753">
    <property type="entry name" value="Lactamase_B"/>
    <property type="match status" value="1"/>
</dbReference>
<dbReference type="Pfam" id="PF14863">
    <property type="entry name" value="Alkyl_sulf_dimr"/>
    <property type="match status" value="1"/>
</dbReference>
<dbReference type="PANTHER" id="PTHR43223">
    <property type="entry name" value="ALKYL/ARYL-SULFATASE"/>
    <property type="match status" value="1"/>
</dbReference>
<name>A0A9D2T4R8_9FIRM</name>
<dbReference type="CDD" id="cd07710">
    <property type="entry name" value="arylsulfatase_Sdsa1-like_MBL-fold"/>
    <property type="match status" value="1"/>
</dbReference>
<dbReference type="InterPro" id="IPR044097">
    <property type="entry name" value="Bds1/SdsA1_MBL-fold"/>
</dbReference>
<reference evidence="2" key="2">
    <citation type="submission" date="2021-04" db="EMBL/GenBank/DDBJ databases">
        <authorList>
            <person name="Gilroy R."/>
        </authorList>
    </citation>
    <scope>NUCLEOTIDE SEQUENCE</scope>
    <source>
        <strain evidence="2">CHK183-5548</strain>
    </source>
</reference>
<dbReference type="SMART" id="SM00849">
    <property type="entry name" value="Lactamase_B"/>
    <property type="match status" value="1"/>
</dbReference>
<feature type="domain" description="Metallo-beta-lactamase" evidence="1">
    <location>
        <begin position="36"/>
        <end position="245"/>
    </location>
</feature>
<comment type="caution">
    <text evidence="2">The sequence shown here is derived from an EMBL/GenBank/DDBJ whole genome shotgun (WGS) entry which is preliminary data.</text>
</comment>
<evidence type="ECO:0000259" key="1">
    <source>
        <dbReference type="SMART" id="SM00849"/>
    </source>
</evidence>
<dbReference type="InterPro" id="IPR038536">
    <property type="entry name" value="Alkyl/aryl-sulf_dimr_sf"/>
</dbReference>